<dbReference type="InterPro" id="IPR036318">
    <property type="entry name" value="FAD-bd_PCMH-like_sf"/>
</dbReference>
<gene>
    <name evidence="8" type="ORF">Psi01_55190</name>
</gene>
<dbReference type="InterPro" id="IPR016169">
    <property type="entry name" value="FAD-bd_PCMH_sub2"/>
</dbReference>
<dbReference type="Gene3D" id="3.40.462.20">
    <property type="match status" value="1"/>
</dbReference>
<organism evidence="8 9">
    <name type="scientific">Planobispora siamensis</name>
    <dbReference type="NCBI Taxonomy" id="936338"/>
    <lineage>
        <taxon>Bacteria</taxon>
        <taxon>Bacillati</taxon>
        <taxon>Actinomycetota</taxon>
        <taxon>Actinomycetes</taxon>
        <taxon>Streptosporangiales</taxon>
        <taxon>Streptosporangiaceae</taxon>
        <taxon>Planobispora</taxon>
    </lineage>
</organism>
<keyword evidence="5" id="KW-0560">Oxidoreductase</keyword>
<keyword evidence="9" id="KW-1185">Reference proteome</keyword>
<name>A0A8J3SKG7_9ACTN</name>
<dbReference type="InterPro" id="IPR016166">
    <property type="entry name" value="FAD-bd_PCMH"/>
</dbReference>
<dbReference type="InterPro" id="IPR006094">
    <property type="entry name" value="Oxid_FAD_bind_N"/>
</dbReference>
<dbReference type="Pfam" id="PF01565">
    <property type="entry name" value="FAD_binding_4"/>
    <property type="match status" value="1"/>
</dbReference>
<evidence type="ECO:0000313" key="8">
    <source>
        <dbReference type="EMBL" id="GIH94889.1"/>
    </source>
</evidence>
<evidence type="ECO:0000259" key="7">
    <source>
        <dbReference type="PROSITE" id="PS51387"/>
    </source>
</evidence>
<feature type="region of interest" description="Disordered" evidence="6">
    <location>
        <begin position="1"/>
        <end position="53"/>
    </location>
</feature>
<dbReference type="Pfam" id="PF08031">
    <property type="entry name" value="BBE"/>
    <property type="match status" value="1"/>
</dbReference>
<sequence length="453" mass="48046">MSRHVQRRPYPEPGAGPEAAERLRREFGGPVHLPGEAAYDRERQAPYSGSDPRPALVAMASGAADVQAAVTAAREHGLPFAVQGTGHGTHAASDGGLLLKTAKMATVLVDPDRRVAHVGCGATWEQVIAAAEPFGLAPLAGSHQTVGVAGYTLGGGVGWLSRQYGFAADSVLHAEVVTADGRLLTAGADRHPDLFWAMRGGGGNFGVVTSLEFRLYPVARVYAGAAYFAAERAAEVLARYRDWTDGAPDELSTAVLLTRAPYDPQLPASLRGRRVLAIQAMFTGEPERARQLLDPLWRAAGPALLETFRVAPFGGIDMGGTGPAHVNPLDTLPDPVIDVLVTEAGRPGSPVSAVEIRHWGGAMGRPGPQAGPVGHRTARFTAILDAWVPQVDRVLRPYAAGRAFLNFLHDPAGAESAYAPGDYARLREVKRAYDPDNFFHLNYNIPPAPPGAR</sequence>
<evidence type="ECO:0000256" key="5">
    <source>
        <dbReference type="ARBA" id="ARBA00023002"/>
    </source>
</evidence>
<dbReference type="InterPro" id="IPR050416">
    <property type="entry name" value="FAD-linked_Oxidoreductase"/>
</dbReference>
<dbReference type="PANTHER" id="PTHR42973:SF39">
    <property type="entry name" value="FAD-BINDING PCMH-TYPE DOMAIN-CONTAINING PROTEIN"/>
    <property type="match status" value="1"/>
</dbReference>
<protein>
    <submittedName>
        <fullName evidence="8">FAD-linked oxidase</fullName>
    </submittedName>
</protein>
<accession>A0A8J3SKG7</accession>
<evidence type="ECO:0000313" key="9">
    <source>
        <dbReference type="Proteomes" id="UP000619788"/>
    </source>
</evidence>
<dbReference type="PANTHER" id="PTHR42973">
    <property type="entry name" value="BINDING OXIDOREDUCTASE, PUTATIVE (AFU_ORTHOLOGUE AFUA_1G17690)-RELATED"/>
    <property type="match status" value="1"/>
</dbReference>
<dbReference type="AlphaFoldDB" id="A0A8J3SKG7"/>
<comment type="caution">
    <text evidence="8">The sequence shown here is derived from an EMBL/GenBank/DDBJ whole genome shotgun (WGS) entry which is preliminary data.</text>
</comment>
<dbReference type="SUPFAM" id="SSF56176">
    <property type="entry name" value="FAD-binding/transporter-associated domain-like"/>
    <property type="match status" value="1"/>
</dbReference>
<evidence type="ECO:0000256" key="1">
    <source>
        <dbReference type="ARBA" id="ARBA00001974"/>
    </source>
</evidence>
<dbReference type="Gene3D" id="3.30.465.10">
    <property type="match status" value="1"/>
</dbReference>
<dbReference type="InterPro" id="IPR012951">
    <property type="entry name" value="BBE"/>
</dbReference>
<evidence type="ECO:0000256" key="2">
    <source>
        <dbReference type="ARBA" id="ARBA00005466"/>
    </source>
</evidence>
<reference evidence="8 9" key="1">
    <citation type="submission" date="2021-01" db="EMBL/GenBank/DDBJ databases">
        <title>Whole genome shotgun sequence of Planobispora siamensis NBRC 107568.</title>
        <authorList>
            <person name="Komaki H."/>
            <person name="Tamura T."/>
        </authorList>
    </citation>
    <scope>NUCLEOTIDE SEQUENCE [LARGE SCALE GENOMIC DNA]</scope>
    <source>
        <strain evidence="8 9">NBRC 107568</strain>
    </source>
</reference>
<evidence type="ECO:0000256" key="4">
    <source>
        <dbReference type="ARBA" id="ARBA00022827"/>
    </source>
</evidence>
<feature type="domain" description="FAD-binding PCMH-type" evidence="7">
    <location>
        <begin position="50"/>
        <end position="218"/>
    </location>
</feature>
<proteinExistence type="inferred from homology"/>
<dbReference type="PROSITE" id="PS51387">
    <property type="entry name" value="FAD_PCMH"/>
    <property type="match status" value="1"/>
</dbReference>
<evidence type="ECO:0000256" key="6">
    <source>
        <dbReference type="SAM" id="MobiDB-lite"/>
    </source>
</evidence>
<dbReference type="Proteomes" id="UP000619788">
    <property type="component" value="Unassembled WGS sequence"/>
</dbReference>
<dbReference type="InterPro" id="IPR016167">
    <property type="entry name" value="FAD-bd_PCMH_sub1"/>
</dbReference>
<dbReference type="RefSeq" id="WP_204067000.1">
    <property type="nucleotide sequence ID" value="NZ_BOOJ01000047.1"/>
</dbReference>
<dbReference type="GO" id="GO:0071949">
    <property type="term" value="F:FAD binding"/>
    <property type="evidence" value="ECO:0007669"/>
    <property type="project" value="InterPro"/>
</dbReference>
<evidence type="ECO:0000256" key="3">
    <source>
        <dbReference type="ARBA" id="ARBA00022630"/>
    </source>
</evidence>
<keyword evidence="4" id="KW-0274">FAD</keyword>
<dbReference type="Gene3D" id="3.30.43.10">
    <property type="entry name" value="Uridine Diphospho-n-acetylenolpyruvylglucosamine Reductase, domain 2"/>
    <property type="match status" value="1"/>
</dbReference>
<keyword evidence="3" id="KW-0285">Flavoprotein</keyword>
<dbReference type="GO" id="GO:0016491">
    <property type="term" value="F:oxidoreductase activity"/>
    <property type="evidence" value="ECO:0007669"/>
    <property type="project" value="UniProtKB-KW"/>
</dbReference>
<comment type="cofactor">
    <cofactor evidence="1">
        <name>FAD</name>
        <dbReference type="ChEBI" id="CHEBI:57692"/>
    </cofactor>
</comment>
<comment type="similarity">
    <text evidence="2">Belongs to the oxygen-dependent FAD-linked oxidoreductase family.</text>
</comment>
<dbReference type="EMBL" id="BOOJ01000047">
    <property type="protein sequence ID" value="GIH94889.1"/>
    <property type="molecule type" value="Genomic_DNA"/>
</dbReference>